<comment type="caution">
    <text evidence="3">The sequence shown here is derived from an EMBL/GenBank/DDBJ whole genome shotgun (WGS) entry which is preliminary data.</text>
</comment>
<dbReference type="InterPro" id="IPR018511">
    <property type="entry name" value="Hemolysin-typ_Ca-bd_CS"/>
</dbReference>
<sequence length="116" mass="11945">NSLGNVITGNAGDNLLDGRAGDDTLDGGAGIDILIGGEGHDTFVFKAGYGRDFVDGFTAGEDVIAFSTDLFADYAAAMATAVQAGDDVVFAIDADTTLTLWNAQLSALTADDFRFV</sequence>
<evidence type="ECO:0000256" key="2">
    <source>
        <dbReference type="ARBA" id="ARBA00022525"/>
    </source>
</evidence>
<dbReference type="PANTHER" id="PTHR38340:SF1">
    <property type="entry name" value="S-LAYER PROTEIN"/>
    <property type="match status" value="1"/>
</dbReference>
<dbReference type="PRINTS" id="PR00313">
    <property type="entry name" value="CABNDNGRPT"/>
</dbReference>
<protein>
    <submittedName>
        <fullName evidence="3">Calcium-binding protein</fullName>
    </submittedName>
</protein>
<evidence type="ECO:0000313" key="4">
    <source>
        <dbReference type="Proteomes" id="UP001597314"/>
    </source>
</evidence>
<evidence type="ECO:0000313" key="3">
    <source>
        <dbReference type="EMBL" id="MFD2182824.1"/>
    </source>
</evidence>
<organism evidence="3 4">
    <name type="scientific">Rhodoplanes azumiensis</name>
    <dbReference type="NCBI Taxonomy" id="1897628"/>
    <lineage>
        <taxon>Bacteria</taxon>
        <taxon>Pseudomonadati</taxon>
        <taxon>Pseudomonadota</taxon>
        <taxon>Alphaproteobacteria</taxon>
        <taxon>Hyphomicrobiales</taxon>
        <taxon>Nitrobacteraceae</taxon>
        <taxon>Rhodoplanes</taxon>
    </lineage>
</organism>
<keyword evidence="4" id="KW-1185">Reference proteome</keyword>
<dbReference type="PANTHER" id="PTHR38340">
    <property type="entry name" value="S-LAYER PROTEIN"/>
    <property type="match status" value="1"/>
</dbReference>
<dbReference type="InterPro" id="IPR050557">
    <property type="entry name" value="RTX_toxin/Mannuronan_C5-epim"/>
</dbReference>
<name>A0ABW5ALP2_9BRAD</name>
<feature type="non-terminal residue" evidence="3">
    <location>
        <position position="1"/>
    </location>
</feature>
<evidence type="ECO:0000256" key="1">
    <source>
        <dbReference type="ARBA" id="ARBA00004613"/>
    </source>
</evidence>
<dbReference type="Pfam" id="PF00353">
    <property type="entry name" value="HemolysinCabind"/>
    <property type="match status" value="1"/>
</dbReference>
<comment type="subcellular location">
    <subcellularLocation>
        <location evidence="1">Secreted</location>
    </subcellularLocation>
</comment>
<dbReference type="SUPFAM" id="SSF51120">
    <property type="entry name" value="beta-Roll"/>
    <property type="match status" value="1"/>
</dbReference>
<proteinExistence type="predicted"/>
<gene>
    <name evidence="3" type="ORF">ACFSOX_11735</name>
</gene>
<keyword evidence="2" id="KW-0964">Secreted</keyword>
<accession>A0ABW5ALP2</accession>
<dbReference type="PROSITE" id="PS00330">
    <property type="entry name" value="HEMOLYSIN_CALCIUM"/>
    <property type="match status" value="1"/>
</dbReference>
<dbReference type="InterPro" id="IPR011049">
    <property type="entry name" value="Serralysin-like_metalloprot_C"/>
</dbReference>
<dbReference type="InterPro" id="IPR001343">
    <property type="entry name" value="Hemolysn_Ca-bd"/>
</dbReference>
<dbReference type="EMBL" id="JBHUIW010000011">
    <property type="protein sequence ID" value="MFD2182824.1"/>
    <property type="molecule type" value="Genomic_DNA"/>
</dbReference>
<reference evidence="4" key="1">
    <citation type="journal article" date="2019" name="Int. J. Syst. Evol. Microbiol.">
        <title>The Global Catalogue of Microorganisms (GCM) 10K type strain sequencing project: providing services to taxonomists for standard genome sequencing and annotation.</title>
        <authorList>
            <consortium name="The Broad Institute Genomics Platform"/>
            <consortium name="The Broad Institute Genome Sequencing Center for Infectious Disease"/>
            <person name="Wu L."/>
            <person name="Ma J."/>
        </authorList>
    </citation>
    <scope>NUCLEOTIDE SEQUENCE [LARGE SCALE GENOMIC DNA]</scope>
    <source>
        <strain evidence="4">CGMCC 1.6774</strain>
    </source>
</reference>
<dbReference type="Gene3D" id="2.150.10.10">
    <property type="entry name" value="Serralysin-like metalloprotease, C-terminal"/>
    <property type="match status" value="1"/>
</dbReference>
<dbReference type="Proteomes" id="UP001597314">
    <property type="component" value="Unassembled WGS sequence"/>
</dbReference>